<reference evidence="3 4" key="1">
    <citation type="submission" date="2020-08" db="EMBL/GenBank/DDBJ databases">
        <title>Functional genomics of gut bacteria from endangered species of beetles.</title>
        <authorList>
            <person name="Carlos-Shanley C."/>
        </authorList>
    </citation>
    <scope>NUCLEOTIDE SEQUENCE [LARGE SCALE GENOMIC DNA]</scope>
    <source>
        <strain evidence="3 4">S00070</strain>
    </source>
</reference>
<proteinExistence type="inferred from homology"/>
<keyword evidence="3" id="KW-0121">Carboxypeptidase</keyword>
<evidence type="ECO:0000313" key="4">
    <source>
        <dbReference type="Proteomes" id="UP000524404"/>
    </source>
</evidence>
<comment type="similarity">
    <text evidence="1">Belongs to the peptidase S13 family.</text>
</comment>
<gene>
    <name evidence="3" type="ORF">HNP25_001776</name>
</gene>
<name>A0A841ELT9_9BACT</name>
<keyword evidence="4" id="KW-1185">Reference proteome</keyword>
<dbReference type="NCBIfam" id="TIGR00666">
    <property type="entry name" value="PBP4"/>
    <property type="match status" value="1"/>
</dbReference>
<dbReference type="RefSeq" id="WP_184133374.1">
    <property type="nucleotide sequence ID" value="NZ_JACHKT010000010.1"/>
</dbReference>
<evidence type="ECO:0000256" key="1">
    <source>
        <dbReference type="ARBA" id="ARBA00006096"/>
    </source>
</evidence>
<dbReference type="EC" id="3.4.21.-" evidence="3"/>
<keyword evidence="2 3" id="KW-0378">Hydrolase</keyword>
<dbReference type="PANTHER" id="PTHR30023">
    <property type="entry name" value="D-ALANYL-D-ALANINE CARBOXYPEPTIDASE"/>
    <property type="match status" value="1"/>
</dbReference>
<dbReference type="EMBL" id="JACHKT010000010">
    <property type="protein sequence ID" value="MBB6003124.1"/>
    <property type="molecule type" value="Genomic_DNA"/>
</dbReference>
<dbReference type="Gene3D" id="3.40.710.10">
    <property type="entry name" value="DD-peptidase/beta-lactamase superfamily"/>
    <property type="match status" value="2"/>
</dbReference>
<dbReference type="InterPro" id="IPR000667">
    <property type="entry name" value="Peptidase_S13"/>
</dbReference>
<dbReference type="Proteomes" id="UP000524404">
    <property type="component" value="Unassembled WGS sequence"/>
</dbReference>
<sequence>MKLFLLSIFHVLTLSKTPDSLDNKAKQIQFQKYVEGLANTPFMANGMIGVSIKSVTTNKVLVSYNTQKSLAPASTLKLISSATALSTLGENYTYATQLNYSGQIADSVLTGDIIIKGSGDPSLGSWRIEKQMDYKTLFDSWIQKVKALGIKEIKGRVFADASLFEENALPDTWIWTDMGNYYGAGAYGLNIHENLYYAVFKPSHYLGEATLVKTIPDLPYYQKNNKVLTDKPRTGDQVNIYSTPYQDILVMQGFVPAGDSFSVKGSIPDPALFAAYYLQKKLVENGIKVQDSPLSSLEVSKKKMVYQTPLQTMNIAVYTSPSLGELAKACNYQSINLYAEAFLKTFSVISSFGNSTKDAVKGLKQIWQSKGVNLTGFNIKDGSGLSPSNSITADNMTDILKVMYSEKSFKAFYESIPVVGESGTVAHLGKKSKAVGNVRAKSGSIEGVRAYAGYFTAQNGELMCFSFMLNKYNSDFGSATKELEKLMTMMVEL</sequence>
<dbReference type="EC" id="3.4.16.4" evidence="3"/>
<dbReference type="PRINTS" id="PR00922">
    <property type="entry name" value="DADACBPTASE3"/>
</dbReference>
<dbReference type="SUPFAM" id="SSF56601">
    <property type="entry name" value="beta-lactamase/transpeptidase-like"/>
    <property type="match status" value="1"/>
</dbReference>
<protein>
    <submittedName>
        <fullName evidence="3">D-alanyl-D-alanine carboxypeptidase/D-alanyl-D-alanine-endopeptidase (Penicillin-binding protein 4)</fullName>
        <ecNumber evidence="3">3.4.16.4</ecNumber>
        <ecNumber evidence="3">3.4.21.-</ecNumber>
    </submittedName>
</protein>
<dbReference type="AlphaFoldDB" id="A0A841ELT9"/>
<dbReference type="GO" id="GO:0000270">
    <property type="term" value="P:peptidoglycan metabolic process"/>
    <property type="evidence" value="ECO:0007669"/>
    <property type="project" value="TreeGrafter"/>
</dbReference>
<organism evidence="3 4">
    <name type="scientific">Arcicella rosea</name>
    <dbReference type="NCBI Taxonomy" id="502909"/>
    <lineage>
        <taxon>Bacteria</taxon>
        <taxon>Pseudomonadati</taxon>
        <taxon>Bacteroidota</taxon>
        <taxon>Cytophagia</taxon>
        <taxon>Cytophagales</taxon>
        <taxon>Flectobacillaceae</taxon>
        <taxon>Arcicella</taxon>
    </lineage>
</organism>
<dbReference type="InterPro" id="IPR012338">
    <property type="entry name" value="Beta-lactam/transpept-like"/>
</dbReference>
<evidence type="ECO:0000313" key="3">
    <source>
        <dbReference type="EMBL" id="MBB6003124.1"/>
    </source>
</evidence>
<dbReference type="PANTHER" id="PTHR30023:SF0">
    <property type="entry name" value="PENICILLIN-SENSITIVE CARBOXYPEPTIDASE A"/>
    <property type="match status" value="1"/>
</dbReference>
<dbReference type="Pfam" id="PF02113">
    <property type="entry name" value="Peptidase_S13"/>
    <property type="match status" value="1"/>
</dbReference>
<evidence type="ECO:0000256" key="2">
    <source>
        <dbReference type="ARBA" id="ARBA00022801"/>
    </source>
</evidence>
<dbReference type="GO" id="GO:0009002">
    <property type="term" value="F:serine-type D-Ala-D-Ala carboxypeptidase activity"/>
    <property type="evidence" value="ECO:0007669"/>
    <property type="project" value="UniProtKB-EC"/>
</dbReference>
<dbReference type="GO" id="GO:0006508">
    <property type="term" value="P:proteolysis"/>
    <property type="evidence" value="ECO:0007669"/>
    <property type="project" value="InterPro"/>
</dbReference>
<accession>A0A841ELT9</accession>
<keyword evidence="3" id="KW-0645">Protease</keyword>
<dbReference type="Gene3D" id="3.50.80.20">
    <property type="entry name" value="D-Ala-D-Ala carboxypeptidase C, peptidase S13"/>
    <property type="match status" value="1"/>
</dbReference>
<comment type="caution">
    <text evidence="3">The sequence shown here is derived from an EMBL/GenBank/DDBJ whole genome shotgun (WGS) entry which is preliminary data.</text>
</comment>